<dbReference type="GO" id="GO:0071013">
    <property type="term" value="C:catalytic step 2 spliceosome"/>
    <property type="evidence" value="ECO:0007669"/>
    <property type="project" value="TreeGrafter"/>
</dbReference>
<dbReference type="EMBL" id="KZ859180">
    <property type="protein sequence ID" value="RDW22657.1"/>
    <property type="molecule type" value="Genomic_DNA"/>
</dbReference>
<evidence type="ECO:0000256" key="9">
    <source>
        <dbReference type="RuleBase" id="RU367148"/>
    </source>
</evidence>
<dbReference type="PANTHER" id="PTHR13264:SF5">
    <property type="entry name" value="PRE-MRNA-SPLICING FACTOR SYF2"/>
    <property type="match status" value="1"/>
</dbReference>
<evidence type="ECO:0000256" key="8">
    <source>
        <dbReference type="ARBA" id="ARBA00023242"/>
    </source>
</evidence>
<dbReference type="InterPro" id="IPR013260">
    <property type="entry name" value="mRNA_splic_SYF2"/>
</dbReference>
<dbReference type="EMBL" id="CP017554">
    <property type="protein sequence ID" value="AOW01149.1"/>
    <property type="molecule type" value="Genomic_DNA"/>
</dbReference>
<evidence type="ECO:0000256" key="2">
    <source>
        <dbReference type="ARBA" id="ARBA00004123"/>
    </source>
</evidence>
<reference evidence="12 14" key="1">
    <citation type="journal article" date="2016" name="PLoS ONE">
        <title>Sequence Assembly of Yarrowia lipolytica Strain W29/CLIB89 Shows Transposable Element Diversity.</title>
        <authorList>
            <person name="Magnan C."/>
            <person name="Yu J."/>
            <person name="Chang I."/>
            <person name="Jahn E."/>
            <person name="Kanomata Y."/>
            <person name="Wu J."/>
            <person name="Zeller M."/>
            <person name="Oakes M."/>
            <person name="Baldi P."/>
            <person name="Sandmeyer S."/>
        </authorList>
    </citation>
    <scope>NUCLEOTIDE SEQUENCE [LARGE SCALE GENOMIC DNA]</scope>
    <source>
        <strain evidence="12">CLIB89</strain>
        <strain evidence="14">CLIB89(W29)</strain>
    </source>
</reference>
<dbReference type="Proteomes" id="UP000182444">
    <property type="component" value="Chromosome 1B"/>
</dbReference>
<keyword evidence="8 9" id="KW-0539">Nucleus</keyword>
<comment type="subcellular location">
    <subcellularLocation>
        <location evidence="2 9">Nucleus</location>
    </subcellularLocation>
</comment>
<keyword evidence="5 9" id="KW-0507">mRNA processing</keyword>
<evidence type="ECO:0000256" key="7">
    <source>
        <dbReference type="ARBA" id="ARBA00023187"/>
    </source>
</evidence>
<keyword evidence="7 9" id="KW-0508">mRNA splicing</keyword>
<evidence type="ECO:0000256" key="6">
    <source>
        <dbReference type="ARBA" id="ARBA00022728"/>
    </source>
</evidence>
<evidence type="ECO:0000313" key="14">
    <source>
        <dbReference type="Proteomes" id="UP000182444"/>
    </source>
</evidence>
<dbReference type="KEGG" id="yli:2906953"/>
<organism evidence="12 14">
    <name type="scientific">Yarrowia lipolytica</name>
    <name type="common">Candida lipolytica</name>
    <dbReference type="NCBI Taxonomy" id="4952"/>
    <lineage>
        <taxon>Eukaryota</taxon>
        <taxon>Fungi</taxon>
        <taxon>Dikarya</taxon>
        <taxon>Ascomycota</taxon>
        <taxon>Saccharomycotina</taxon>
        <taxon>Dipodascomycetes</taxon>
        <taxon>Dipodascales</taxon>
        <taxon>Dipodascales incertae sedis</taxon>
        <taxon>Yarrowia</taxon>
    </lineage>
</organism>
<dbReference type="VEuPathDB" id="FungiDB:YALI1_B04502g"/>
<dbReference type="GO" id="GO:0071014">
    <property type="term" value="C:post-mRNA release spliceosomal complex"/>
    <property type="evidence" value="ECO:0007669"/>
    <property type="project" value="TreeGrafter"/>
</dbReference>
<name>A0A1D8N686_YARLL</name>
<feature type="compositionally biased region" description="Polar residues" evidence="11">
    <location>
        <begin position="118"/>
        <end position="129"/>
    </location>
</feature>
<feature type="compositionally biased region" description="Basic and acidic residues" evidence="11">
    <location>
        <begin position="131"/>
        <end position="154"/>
    </location>
</feature>
<evidence type="ECO:0000313" key="12">
    <source>
        <dbReference type="EMBL" id="AOW01149.1"/>
    </source>
</evidence>
<dbReference type="eggNOG" id="KOG2609">
    <property type="taxonomic scope" value="Eukaryota"/>
</dbReference>
<feature type="compositionally biased region" description="Basic and acidic residues" evidence="11">
    <location>
        <begin position="190"/>
        <end position="201"/>
    </location>
</feature>
<feature type="region of interest" description="Disordered" evidence="11">
    <location>
        <begin position="103"/>
        <end position="201"/>
    </location>
</feature>
<evidence type="ECO:0000256" key="5">
    <source>
        <dbReference type="ARBA" id="ARBA00022664"/>
    </source>
</evidence>
<evidence type="ECO:0000313" key="13">
    <source>
        <dbReference type="EMBL" id="RDW22657.1"/>
    </source>
</evidence>
<keyword evidence="6 9" id="KW-0747">Spliceosome</keyword>
<comment type="function">
    <text evidence="1 9">Involved in pre-mRNA splicing.</text>
</comment>
<dbReference type="AlphaFoldDB" id="A0A1D8N686"/>
<keyword evidence="10" id="KW-0175">Coiled coil</keyword>
<evidence type="ECO:0000256" key="3">
    <source>
        <dbReference type="ARBA" id="ARBA00010028"/>
    </source>
</evidence>
<dbReference type="GO" id="GO:0000398">
    <property type="term" value="P:mRNA splicing, via spliceosome"/>
    <property type="evidence" value="ECO:0007669"/>
    <property type="project" value="UniProtKB-UniRule"/>
</dbReference>
<accession>A0A1D8N686</accession>
<gene>
    <name evidence="13" type="ORF">B0I71DRAFT_137228</name>
    <name evidence="12" type="ORF">YALI1_B04502g</name>
</gene>
<dbReference type="Pfam" id="PF08231">
    <property type="entry name" value="SYF2"/>
    <property type="match status" value="1"/>
</dbReference>
<reference evidence="13 15" key="2">
    <citation type="submission" date="2018-07" db="EMBL/GenBank/DDBJ databases">
        <title>Draft Genome Assemblies for Five Robust Yarrowia lipolytica Strains Exhibiting High Lipid Production and Pentose Sugar Utilization and Sugar Alcohol Secretion from Undetoxified Lignocellulosic Biomass Hydrolysates.</title>
        <authorList>
            <consortium name="DOE Joint Genome Institute"/>
            <person name="Walker C."/>
            <person name="Ryu S."/>
            <person name="Na H."/>
            <person name="Zane M."/>
            <person name="LaButti K."/>
            <person name="Lipzen A."/>
            <person name="Haridas S."/>
            <person name="Barry K."/>
            <person name="Grigoriev I.V."/>
            <person name="Quarterman J."/>
            <person name="Slininger P."/>
            <person name="Dien B."/>
            <person name="Trinh C.T."/>
        </authorList>
    </citation>
    <scope>NUCLEOTIDE SEQUENCE [LARGE SCALE GENOMIC DNA]</scope>
    <source>
        <strain evidence="13 15">YB392</strain>
    </source>
</reference>
<evidence type="ECO:0000256" key="4">
    <source>
        <dbReference type="ARBA" id="ARBA00014745"/>
    </source>
</evidence>
<dbReference type="PANTHER" id="PTHR13264">
    <property type="entry name" value="GCIP-INTERACTING PROTEIN P29"/>
    <property type="match status" value="1"/>
</dbReference>
<comment type="similarity">
    <text evidence="3 9">Belongs to the SYF2 family.</text>
</comment>
<evidence type="ECO:0000313" key="15">
    <source>
        <dbReference type="Proteomes" id="UP000256601"/>
    </source>
</evidence>
<evidence type="ECO:0000256" key="1">
    <source>
        <dbReference type="ARBA" id="ARBA00003777"/>
    </source>
</evidence>
<proteinExistence type="inferred from homology"/>
<feature type="coiled-coil region" evidence="10">
    <location>
        <begin position="59"/>
        <end position="86"/>
    </location>
</feature>
<evidence type="ECO:0000256" key="10">
    <source>
        <dbReference type="SAM" id="Coils"/>
    </source>
</evidence>
<dbReference type="Proteomes" id="UP000256601">
    <property type="component" value="Unassembled WGS sequence"/>
</dbReference>
<dbReference type="GO" id="GO:0000974">
    <property type="term" value="C:Prp19 complex"/>
    <property type="evidence" value="ECO:0007669"/>
    <property type="project" value="TreeGrafter"/>
</dbReference>
<evidence type="ECO:0000256" key="11">
    <source>
        <dbReference type="SAM" id="MobiDB-lite"/>
    </source>
</evidence>
<feature type="compositionally biased region" description="Basic and acidic residues" evidence="11">
    <location>
        <begin position="103"/>
        <end position="117"/>
    </location>
</feature>
<protein>
    <recommendedName>
        <fullName evidence="4 9">Pre-mRNA-splicing factor SYF2</fullName>
    </recommendedName>
</protein>
<comment type="subunit">
    <text evidence="9">May be part of a spliceosome complex.</text>
</comment>
<sequence length="232" mass="27205">MAKKAENKKEKKAAEAKPSAEDAKAARLARLSAIRQKMNDSSTSNRKALFEEDKDLKVNKRADALLERKQQEAEFELEKLQAEERGEDFDRKRAWDWTVKETEEWKEKKERKRERESQSGVHDMSSTAQRAYEKDLASFKPDLETYEKEKETGLHHTPSFNHKPTPEALDRLVNGLTKGDKQRMKRRKQAGADDQHATYISDKNKQFNEKLNRQYDKYTKEIRDNFERGTAL</sequence>
<feature type="region of interest" description="Disordered" evidence="11">
    <location>
        <begin position="1"/>
        <end position="24"/>
    </location>
</feature>
<dbReference type="VEuPathDB" id="FungiDB:YALI0_B03036g"/>